<evidence type="ECO:0000256" key="9">
    <source>
        <dbReference type="RuleBase" id="RU362079"/>
    </source>
</evidence>
<keyword evidence="6 12" id="KW-0418">Kinase</keyword>
<keyword evidence="9" id="KW-0456">Lyase</keyword>
<dbReference type="CDD" id="cd00483">
    <property type="entry name" value="HPPK"/>
    <property type="match status" value="1"/>
</dbReference>
<evidence type="ECO:0000256" key="10">
    <source>
        <dbReference type="SAM" id="MobiDB-lite"/>
    </source>
</evidence>
<evidence type="ECO:0000256" key="4">
    <source>
        <dbReference type="ARBA" id="ARBA00022679"/>
    </source>
</evidence>
<comment type="function">
    <text evidence="9">Catalyzes the conversion of 7,8-dihydroneopterin to 6-hydroxymethyl-7,8-dihydropterin.</text>
</comment>
<evidence type="ECO:0000256" key="5">
    <source>
        <dbReference type="ARBA" id="ARBA00022741"/>
    </source>
</evidence>
<dbReference type="KEGG" id="tbw:NCTC13354_01377"/>
<keyword evidence="4 12" id="KW-0808">Transferase</keyword>
<dbReference type="GO" id="GO:0003848">
    <property type="term" value="F:2-amino-4-hydroxy-6-hydroxymethyldihydropteridine diphosphokinase activity"/>
    <property type="evidence" value="ECO:0007669"/>
    <property type="project" value="UniProtKB-EC"/>
</dbReference>
<feature type="domain" description="Dihydroneopterin aldolase/epimerase" evidence="11">
    <location>
        <begin position="6"/>
        <end position="117"/>
    </location>
</feature>
<comment type="catalytic activity">
    <reaction evidence="1">
        <text>6-hydroxymethyl-7,8-dihydropterin + ATP = (7,8-dihydropterin-6-yl)methyl diphosphate + AMP + H(+)</text>
        <dbReference type="Rhea" id="RHEA:11412"/>
        <dbReference type="ChEBI" id="CHEBI:15378"/>
        <dbReference type="ChEBI" id="CHEBI:30616"/>
        <dbReference type="ChEBI" id="CHEBI:44841"/>
        <dbReference type="ChEBI" id="CHEBI:72950"/>
        <dbReference type="ChEBI" id="CHEBI:456215"/>
        <dbReference type="EC" id="2.7.6.3"/>
    </reaction>
</comment>
<dbReference type="EC" id="4.1.2.25" evidence="9"/>
<dbReference type="InterPro" id="IPR000550">
    <property type="entry name" value="Hppk"/>
</dbReference>
<dbReference type="Pfam" id="PF02152">
    <property type="entry name" value="FolB"/>
    <property type="match status" value="1"/>
</dbReference>
<dbReference type="InterPro" id="IPR006157">
    <property type="entry name" value="FolB_dom"/>
</dbReference>
<evidence type="ECO:0000256" key="1">
    <source>
        <dbReference type="ARBA" id="ARBA00000198"/>
    </source>
</evidence>
<dbReference type="NCBIfam" id="TIGR00526">
    <property type="entry name" value="folB_dom"/>
    <property type="match status" value="1"/>
</dbReference>
<comment type="catalytic activity">
    <reaction evidence="9">
        <text>7,8-dihydroneopterin = 6-hydroxymethyl-7,8-dihydropterin + glycolaldehyde</text>
        <dbReference type="Rhea" id="RHEA:10540"/>
        <dbReference type="ChEBI" id="CHEBI:17001"/>
        <dbReference type="ChEBI" id="CHEBI:17071"/>
        <dbReference type="ChEBI" id="CHEBI:44841"/>
        <dbReference type="EC" id="4.1.2.25"/>
    </reaction>
</comment>
<dbReference type="Gene3D" id="3.30.70.560">
    <property type="entry name" value="7,8-Dihydro-6-hydroxymethylpterin-pyrophosphokinase HPPK"/>
    <property type="match status" value="1"/>
</dbReference>
<evidence type="ECO:0000259" key="11">
    <source>
        <dbReference type="SMART" id="SM00905"/>
    </source>
</evidence>
<proteinExistence type="inferred from homology"/>
<dbReference type="NCBIfam" id="TIGR01498">
    <property type="entry name" value="folK"/>
    <property type="match status" value="1"/>
</dbReference>
<comment type="similarity">
    <text evidence="3">In the N-terminal section; belongs to the DHNA family.</text>
</comment>
<dbReference type="GO" id="GO:0005524">
    <property type="term" value="F:ATP binding"/>
    <property type="evidence" value="ECO:0007669"/>
    <property type="project" value="UniProtKB-KW"/>
</dbReference>
<sequence>MRTATITLTGLRARGTHGVLDHEKVEPQDFVVDIEMRLSTREAAATDDVAYTVSYADVADVVVEIIEGEHADLIETLADRIVRKLAQLPVDALKVTVHKPNAPIVHEFADVSVTQEWVRPRVARTYELVISIGSNLDEPEEHVRRAVAELAAVGEVVDTSSLYVTAPQLRAEQAAQPDYVNAVAKLVTPTHPSDVLTDLQHIENVHGRERTERWEARTLDLDIITARTDDGELESDSPWLTLPHPRAHERRFVLEPWLEIEPEAELGSQPVAGIVAGLPDQGVRRMGEPAGECGGADLRTGKE</sequence>
<dbReference type="AlphaFoldDB" id="A0A3S4WGX5"/>
<evidence type="ECO:0000313" key="13">
    <source>
        <dbReference type="Proteomes" id="UP000269542"/>
    </source>
</evidence>
<keyword evidence="7" id="KW-0067">ATP-binding</keyword>
<dbReference type="GO" id="GO:0046654">
    <property type="term" value="P:tetrahydrofolate biosynthetic process"/>
    <property type="evidence" value="ECO:0007669"/>
    <property type="project" value="UniProtKB-UniRule"/>
</dbReference>
<dbReference type="InterPro" id="IPR043133">
    <property type="entry name" value="GTP-CH-I_C/QueF"/>
</dbReference>
<accession>A0A3S4WGX5</accession>
<dbReference type="EMBL" id="LR134476">
    <property type="protein sequence ID" value="VEI13656.1"/>
    <property type="molecule type" value="Genomic_DNA"/>
</dbReference>
<dbReference type="CDD" id="cd00534">
    <property type="entry name" value="DHNA_DHNTPE"/>
    <property type="match status" value="1"/>
</dbReference>
<dbReference type="NCBIfam" id="TIGR00525">
    <property type="entry name" value="folB"/>
    <property type="match status" value="1"/>
</dbReference>
<dbReference type="Proteomes" id="UP000269542">
    <property type="component" value="Chromosome"/>
</dbReference>
<dbReference type="UniPathway" id="UPA00077">
    <property type="reaction ID" value="UER00154"/>
</dbReference>
<comment type="pathway">
    <text evidence="2">Cofactor biosynthesis; tetrahydrofolate biosynthesis; 2-amino-4-hydroxy-6-hydroxymethyl-7,8-dihydropteridine diphosphate from 7,8-dihydroneopterin triphosphate: step 4/4.</text>
</comment>
<dbReference type="SMART" id="SM00905">
    <property type="entry name" value="FolB"/>
    <property type="match status" value="1"/>
</dbReference>
<dbReference type="Pfam" id="PF01288">
    <property type="entry name" value="HPPK"/>
    <property type="match status" value="1"/>
</dbReference>
<protein>
    <recommendedName>
        <fullName evidence="9">Bifunctional folate synthesis protein</fullName>
    </recommendedName>
    <domain>
        <recommendedName>
            <fullName evidence="9">Dihydroneopterin aldolase</fullName>
            <shortName evidence="9">DHNA</shortName>
            <ecNumber evidence="9">4.1.2.25</ecNumber>
        </recommendedName>
        <alternativeName>
            <fullName evidence="9">7,8-dihydroneopterin aldolase</fullName>
        </alternativeName>
    </domain>
    <domain>
        <recommendedName>
            <fullName evidence="9">2-amino-4-hydroxy-6-hydroxymethyldihydropteridine pyrophosphokinase</fullName>
            <ecNumber evidence="9">2.7.6.3</ecNumber>
        </recommendedName>
        <alternativeName>
            <fullName evidence="9">6-hydroxymethyl-7,8-dihydropterin pyrophosphokinase</fullName>
            <shortName evidence="9">PPPK</shortName>
        </alternativeName>
        <alternativeName>
            <fullName evidence="9">7,8-dihydro-6-hydroxymethylpterin pyrophosphokinase</fullName>
            <shortName evidence="9">HPPK</shortName>
        </alternativeName>
    </domain>
</protein>
<name>A0A3S4WGX5_9ACTO</name>
<dbReference type="InterPro" id="IPR006156">
    <property type="entry name" value="Dihydroneopterin_aldolase"/>
</dbReference>
<dbReference type="SUPFAM" id="SSF55083">
    <property type="entry name" value="6-hydroxymethyl-7,8-dihydropterin pyrophosphokinase, HPPK"/>
    <property type="match status" value="1"/>
</dbReference>
<keyword evidence="8 9" id="KW-0289">Folate biosynthesis</keyword>
<gene>
    <name evidence="12" type="primary">folK</name>
    <name evidence="12" type="ORF">NCTC13354_01377</name>
</gene>
<dbReference type="GO" id="GO:0004150">
    <property type="term" value="F:dihydroneopterin aldolase activity"/>
    <property type="evidence" value="ECO:0007669"/>
    <property type="project" value="UniProtKB-UniRule"/>
</dbReference>
<comment type="pathway">
    <text evidence="9">Cofactor biosynthesis; tetrahydrofolate biosynthesis; 2-amino-4-hydroxy-6-hydroxymethyl-7,8-dihydropteridine diphosphate from 7,8-dihydroneopterin triphosphate: step 3/4.</text>
</comment>
<evidence type="ECO:0000256" key="6">
    <source>
        <dbReference type="ARBA" id="ARBA00022777"/>
    </source>
</evidence>
<evidence type="ECO:0000256" key="3">
    <source>
        <dbReference type="ARBA" id="ARBA00009640"/>
    </source>
</evidence>
<dbReference type="GO" id="GO:0016301">
    <property type="term" value="F:kinase activity"/>
    <property type="evidence" value="ECO:0007669"/>
    <property type="project" value="UniProtKB-KW"/>
</dbReference>
<dbReference type="RefSeq" id="WP_126416739.1">
    <property type="nucleotide sequence ID" value="NZ_LR134476.1"/>
</dbReference>
<dbReference type="SUPFAM" id="SSF55620">
    <property type="entry name" value="Tetrahydrobiopterin biosynthesis enzymes-like"/>
    <property type="match status" value="1"/>
</dbReference>
<dbReference type="InterPro" id="IPR035907">
    <property type="entry name" value="Hppk_sf"/>
</dbReference>
<dbReference type="EC" id="2.7.6.3" evidence="9"/>
<evidence type="ECO:0000256" key="8">
    <source>
        <dbReference type="ARBA" id="ARBA00022909"/>
    </source>
</evidence>
<keyword evidence="5" id="KW-0547">Nucleotide-binding</keyword>
<organism evidence="12 13">
    <name type="scientific">Trueperella bialowiezensis</name>
    <dbReference type="NCBI Taxonomy" id="312285"/>
    <lineage>
        <taxon>Bacteria</taxon>
        <taxon>Bacillati</taxon>
        <taxon>Actinomycetota</taxon>
        <taxon>Actinomycetes</taxon>
        <taxon>Actinomycetales</taxon>
        <taxon>Actinomycetaceae</taxon>
        <taxon>Trueperella</taxon>
    </lineage>
</organism>
<dbReference type="PANTHER" id="PTHR43071">
    <property type="entry name" value="2-AMINO-4-HYDROXY-6-HYDROXYMETHYLDIHYDROPTERIDINE PYROPHOSPHOKINASE"/>
    <property type="match status" value="1"/>
</dbReference>
<evidence type="ECO:0000256" key="2">
    <source>
        <dbReference type="ARBA" id="ARBA00005051"/>
    </source>
</evidence>
<dbReference type="Gene3D" id="3.30.1130.10">
    <property type="match status" value="1"/>
</dbReference>
<dbReference type="GO" id="GO:0046656">
    <property type="term" value="P:folic acid biosynthetic process"/>
    <property type="evidence" value="ECO:0007669"/>
    <property type="project" value="UniProtKB-UniRule"/>
</dbReference>
<feature type="region of interest" description="Disordered" evidence="10">
    <location>
        <begin position="281"/>
        <end position="303"/>
    </location>
</feature>
<reference evidence="12 13" key="1">
    <citation type="submission" date="2018-12" db="EMBL/GenBank/DDBJ databases">
        <authorList>
            <consortium name="Pathogen Informatics"/>
        </authorList>
    </citation>
    <scope>NUCLEOTIDE SEQUENCE [LARGE SCALE GENOMIC DNA]</scope>
    <source>
        <strain evidence="12 13">NCTC13354</strain>
    </source>
</reference>
<keyword evidence="13" id="KW-1185">Reference proteome</keyword>
<evidence type="ECO:0000256" key="7">
    <source>
        <dbReference type="ARBA" id="ARBA00022840"/>
    </source>
</evidence>
<dbReference type="PANTHER" id="PTHR43071:SF1">
    <property type="entry name" value="2-AMINO-4-HYDROXY-6-HYDROXYMETHYLDIHYDROPTERIDINE PYROPHOSPHOKINASE"/>
    <property type="match status" value="1"/>
</dbReference>
<dbReference type="OrthoDB" id="9808041at2"/>
<comment type="similarity">
    <text evidence="9">Belongs to the DHNA family.</text>
</comment>
<evidence type="ECO:0000313" key="12">
    <source>
        <dbReference type="EMBL" id="VEI13656.1"/>
    </source>
</evidence>